<dbReference type="SUPFAM" id="SSF53474">
    <property type="entry name" value="alpha/beta-Hydrolases"/>
    <property type="match status" value="1"/>
</dbReference>
<comment type="similarity">
    <text evidence="1">Belongs to the type-B carboxylesterase/lipase family.</text>
</comment>
<evidence type="ECO:0000259" key="3">
    <source>
        <dbReference type="Pfam" id="PF00135"/>
    </source>
</evidence>
<gene>
    <name evidence="4" type="ORF">LCGC14_0260090</name>
</gene>
<dbReference type="GO" id="GO:0016787">
    <property type="term" value="F:hydrolase activity"/>
    <property type="evidence" value="ECO:0007669"/>
    <property type="project" value="UniProtKB-KW"/>
</dbReference>
<dbReference type="InterPro" id="IPR002018">
    <property type="entry name" value="CarbesteraseB"/>
</dbReference>
<dbReference type="AlphaFoldDB" id="A0A0F9UJ23"/>
<dbReference type="EMBL" id="LAZR01000139">
    <property type="protein sequence ID" value="KKN87332.1"/>
    <property type="molecule type" value="Genomic_DNA"/>
</dbReference>
<keyword evidence="2" id="KW-0378">Hydrolase</keyword>
<reference evidence="4" key="1">
    <citation type="journal article" date="2015" name="Nature">
        <title>Complex archaea that bridge the gap between prokaryotes and eukaryotes.</title>
        <authorList>
            <person name="Spang A."/>
            <person name="Saw J.H."/>
            <person name="Jorgensen S.L."/>
            <person name="Zaremba-Niedzwiedzka K."/>
            <person name="Martijn J."/>
            <person name="Lind A.E."/>
            <person name="van Eijk R."/>
            <person name="Schleper C."/>
            <person name="Guy L."/>
            <person name="Ettema T.J."/>
        </authorList>
    </citation>
    <scope>NUCLEOTIDE SEQUENCE</scope>
</reference>
<name>A0A0F9UJ23_9ZZZZ</name>
<dbReference type="Pfam" id="PF00135">
    <property type="entry name" value="COesterase"/>
    <property type="match status" value="2"/>
</dbReference>
<feature type="domain" description="Carboxylesterase type B" evidence="3">
    <location>
        <begin position="213"/>
        <end position="523"/>
    </location>
</feature>
<organism evidence="4">
    <name type="scientific">marine sediment metagenome</name>
    <dbReference type="NCBI Taxonomy" id="412755"/>
    <lineage>
        <taxon>unclassified sequences</taxon>
        <taxon>metagenomes</taxon>
        <taxon>ecological metagenomes</taxon>
    </lineage>
</organism>
<evidence type="ECO:0000256" key="1">
    <source>
        <dbReference type="ARBA" id="ARBA00005964"/>
    </source>
</evidence>
<accession>A0A0F9UJ23</accession>
<dbReference type="PROSITE" id="PS00122">
    <property type="entry name" value="CARBOXYLESTERASE_B_1"/>
    <property type="match status" value="1"/>
</dbReference>
<evidence type="ECO:0000256" key="2">
    <source>
        <dbReference type="ARBA" id="ARBA00022801"/>
    </source>
</evidence>
<protein>
    <recommendedName>
        <fullName evidence="3">Carboxylesterase type B domain-containing protein</fullName>
    </recommendedName>
</protein>
<evidence type="ECO:0000313" key="4">
    <source>
        <dbReference type="EMBL" id="KKN87332.1"/>
    </source>
</evidence>
<dbReference type="Gene3D" id="3.40.50.1820">
    <property type="entry name" value="alpha/beta hydrolase"/>
    <property type="match status" value="2"/>
</dbReference>
<dbReference type="InterPro" id="IPR019826">
    <property type="entry name" value="Carboxylesterase_B_AS"/>
</dbReference>
<dbReference type="PROSITE" id="PS51257">
    <property type="entry name" value="PROKAR_LIPOPROTEIN"/>
    <property type="match status" value="1"/>
</dbReference>
<sequence>MTKSNPRRMPSIPTLVFPLTALALAISLTGCFSDGGGDDDSDAGASASTGVFMDSPVGGLHYQSSSHNGTTSSAGEFQYNAGESLTFSIGDLELGSASGAAIITPLDLVEDATDVSNNRVNNLAVLLQTLDQDAVLNNGILITEEVAAIVANHVDSLDLDQPSATFPASLAALLTELNEAEPPVFTDTDPRPRSVVSAAAAREHMARSLAPGKVVETEYGQLSGFQHADGTWAWYGIPYAKPPLDALRWKPPVEPEAWEGVRYATAWANQSAQTPAYQSFGEGGMSEDSLYLNVTVPDGYAGEELPVMVWFHGGGFAILTGNTKAFNNTSLPKEGVIVVTVNHRLGPFGYMAHPALTAESSNTSSGNYGQLDLVAALKWVKNNIAAFGGDPDNVTIFGESGGGGKVLSLINSPLAKGLFHKAIVQSGMAGPADVLMPVENPLAAEEQDGVAVAEKLGVQSASDVAAAMRSVPWVDLVNAANASGRVFSPNVDGYYMTDGIRNSFESGTHNDVPVMAGANEGDTPGLIEGFKWYMPWMADYNDADVYAYVFDHLPDNWAEKGSLAYHGSELVYVFDYPGSFVSHYLLGLTGIKEVGSDVPTPAGFLANHPGWKANDVYVTETMRDMWANFARTGNPSTTTIDWDAYTSQNDSYLRITEEPTMQSGVDSAFPAPAAK</sequence>
<proteinExistence type="inferred from homology"/>
<dbReference type="PANTHER" id="PTHR11559">
    <property type="entry name" value="CARBOXYLESTERASE"/>
    <property type="match status" value="1"/>
</dbReference>
<dbReference type="InterPro" id="IPR050309">
    <property type="entry name" value="Type-B_Carboxylest/Lipase"/>
</dbReference>
<comment type="caution">
    <text evidence="4">The sequence shown here is derived from an EMBL/GenBank/DDBJ whole genome shotgun (WGS) entry which is preliminary data.</text>
</comment>
<dbReference type="InterPro" id="IPR029058">
    <property type="entry name" value="AB_hydrolase_fold"/>
</dbReference>
<dbReference type="ESTHER" id="9zzzz-a0a0f9uj23">
    <property type="family name" value="Carb_B_Bacteria"/>
</dbReference>
<feature type="domain" description="Carboxylesterase type B" evidence="3">
    <location>
        <begin position="540"/>
        <end position="664"/>
    </location>
</feature>